<keyword evidence="3" id="KW-1185">Reference proteome</keyword>
<dbReference type="Proteomes" id="UP000324222">
    <property type="component" value="Unassembled WGS sequence"/>
</dbReference>
<dbReference type="AlphaFoldDB" id="A0A5B7GHM1"/>
<gene>
    <name evidence="2" type="ORF">E2C01_050868</name>
</gene>
<protein>
    <submittedName>
        <fullName evidence="2">Uncharacterized protein</fullName>
    </submittedName>
</protein>
<evidence type="ECO:0000256" key="1">
    <source>
        <dbReference type="SAM" id="MobiDB-lite"/>
    </source>
</evidence>
<organism evidence="2 3">
    <name type="scientific">Portunus trituberculatus</name>
    <name type="common">Swimming crab</name>
    <name type="synonym">Neptunus trituberculatus</name>
    <dbReference type="NCBI Taxonomy" id="210409"/>
    <lineage>
        <taxon>Eukaryota</taxon>
        <taxon>Metazoa</taxon>
        <taxon>Ecdysozoa</taxon>
        <taxon>Arthropoda</taxon>
        <taxon>Crustacea</taxon>
        <taxon>Multicrustacea</taxon>
        <taxon>Malacostraca</taxon>
        <taxon>Eumalacostraca</taxon>
        <taxon>Eucarida</taxon>
        <taxon>Decapoda</taxon>
        <taxon>Pleocyemata</taxon>
        <taxon>Brachyura</taxon>
        <taxon>Eubrachyura</taxon>
        <taxon>Portunoidea</taxon>
        <taxon>Portunidae</taxon>
        <taxon>Portuninae</taxon>
        <taxon>Portunus</taxon>
    </lineage>
</organism>
<feature type="region of interest" description="Disordered" evidence="1">
    <location>
        <begin position="1"/>
        <end position="23"/>
    </location>
</feature>
<proteinExistence type="predicted"/>
<name>A0A5B7GHM1_PORTR</name>
<evidence type="ECO:0000313" key="2">
    <source>
        <dbReference type="EMBL" id="MPC56903.1"/>
    </source>
</evidence>
<accession>A0A5B7GHM1</accession>
<sequence>MKEVDSGRKEEENDKEEQEERKKLWVERGEKYIKEEEKMEVIRGTVNAQTNDTPPSSLATVNS</sequence>
<comment type="caution">
    <text evidence="2">The sequence shown here is derived from an EMBL/GenBank/DDBJ whole genome shotgun (WGS) entry which is preliminary data.</text>
</comment>
<feature type="compositionally biased region" description="Polar residues" evidence="1">
    <location>
        <begin position="46"/>
        <end position="63"/>
    </location>
</feature>
<reference evidence="2 3" key="1">
    <citation type="submission" date="2019-05" db="EMBL/GenBank/DDBJ databases">
        <title>Another draft genome of Portunus trituberculatus and its Hox gene families provides insights of decapod evolution.</title>
        <authorList>
            <person name="Jeong J.-H."/>
            <person name="Song I."/>
            <person name="Kim S."/>
            <person name="Choi T."/>
            <person name="Kim D."/>
            <person name="Ryu S."/>
            <person name="Kim W."/>
        </authorList>
    </citation>
    <scope>NUCLEOTIDE SEQUENCE [LARGE SCALE GENOMIC DNA]</scope>
    <source>
        <tissue evidence="2">Muscle</tissue>
    </source>
</reference>
<dbReference type="EMBL" id="VSRR010014338">
    <property type="protein sequence ID" value="MPC56903.1"/>
    <property type="molecule type" value="Genomic_DNA"/>
</dbReference>
<feature type="region of interest" description="Disordered" evidence="1">
    <location>
        <begin position="44"/>
        <end position="63"/>
    </location>
</feature>
<evidence type="ECO:0000313" key="3">
    <source>
        <dbReference type="Proteomes" id="UP000324222"/>
    </source>
</evidence>